<dbReference type="Gene3D" id="2.40.10.10">
    <property type="entry name" value="Trypsin-like serine proteases"/>
    <property type="match status" value="2"/>
</dbReference>
<keyword evidence="2" id="KW-0378">Hydrolase</keyword>
<protein>
    <submittedName>
        <fullName evidence="2">Serine protease</fullName>
    </submittedName>
</protein>
<accession>A0A4R5WLL8</accession>
<dbReference type="EMBL" id="SDLO01000004">
    <property type="protein sequence ID" value="TDK91979.1"/>
    <property type="molecule type" value="Genomic_DNA"/>
</dbReference>
<gene>
    <name evidence="2" type="ORF">EUA03_07080</name>
</gene>
<name>A0A4R5WLL8_MYCMU</name>
<evidence type="ECO:0000313" key="3">
    <source>
        <dbReference type="Proteomes" id="UP000294929"/>
    </source>
</evidence>
<feature type="region of interest" description="Disordered" evidence="1">
    <location>
        <begin position="264"/>
        <end position="283"/>
    </location>
</feature>
<dbReference type="AlphaFoldDB" id="A0A4R5WLL8"/>
<dbReference type="Pfam" id="PF13365">
    <property type="entry name" value="Trypsin_2"/>
    <property type="match status" value="1"/>
</dbReference>
<dbReference type="GO" id="GO:0006508">
    <property type="term" value="P:proteolysis"/>
    <property type="evidence" value="ECO:0007669"/>
    <property type="project" value="UniProtKB-KW"/>
</dbReference>
<dbReference type="GO" id="GO:0004252">
    <property type="term" value="F:serine-type endopeptidase activity"/>
    <property type="evidence" value="ECO:0007669"/>
    <property type="project" value="InterPro"/>
</dbReference>
<evidence type="ECO:0000313" key="2">
    <source>
        <dbReference type="EMBL" id="TDK91979.1"/>
    </source>
</evidence>
<proteinExistence type="predicted"/>
<dbReference type="InterPro" id="IPR009003">
    <property type="entry name" value="Peptidase_S1_PA"/>
</dbReference>
<organism evidence="2 3">
    <name type="scientific">Mycolicibacterium mucogenicum</name>
    <name type="common">Mycobacterium mucogenicum</name>
    <dbReference type="NCBI Taxonomy" id="56689"/>
    <lineage>
        <taxon>Bacteria</taxon>
        <taxon>Bacillati</taxon>
        <taxon>Actinomycetota</taxon>
        <taxon>Actinomycetes</taxon>
        <taxon>Mycobacteriales</taxon>
        <taxon>Mycobacteriaceae</taxon>
        <taxon>Mycolicibacterium</taxon>
    </lineage>
</organism>
<reference evidence="2 3" key="1">
    <citation type="submission" date="2019-01" db="EMBL/GenBank/DDBJ databases">
        <title>High-quality-draft genome sequences of five non-tuberculosis mycobacteriaceae isolated from a nosocomial environment.</title>
        <authorList>
            <person name="Tiago I."/>
            <person name="Alarico S."/>
            <person name="Pereira S.G."/>
            <person name="Coelho C."/>
            <person name="Maranha A."/>
            <person name="Empadinhas N."/>
        </authorList>
    </citation>
    <scope>NUCLEOTIDE SEQUENCE [LARGE SCALE GENOMIC DNA]</scope>
    <source>
        <strain evidence="2 3">24AIII</strain>
    </source>
</reference>
<comment type="caution">
    <text evidence="2">The sequence shown here is derived from an EMBL/GenBank/DDBJ whole genome shotgun (WGS) entry which is preliminary data.</text>
</comment>
<dbReference type="InterPro" id="IPR018114">
    <property type="entry name" value="TRYPSIN_HIS"/>
</dbReference>
<sequence length="283" mass="28444">MVHQMLLGQEVSGKIGQMLGTRLVVSALVALLATACSPPPIKADPRTGDVGTVNAGAAAVPGPRPDSRVGAVFLGSDSVHTCSGAVLDSLAGDLIITAAHCLDSSVEATFAPGYRGGVPGDFWHIDAVYLDPRWVRGQDPAADFAIARVSHGGAATTETLEHRAGGGFVLGAAPGPDVPITVTGYPLGDGGGQVSCSGPTSRPDRGFPALRCPGLVDGTSGSPWVSGNEVRGVVGGLQGGGCSSNELSYSSPFDVQVQVVYQRAQEGGPADRATGAPDDGCST</sequence>
<dbReference type="PROSITE" id="PS00134">
    <property type="entry name" value="TRYPSIN_HIS"/>
    <property type="match status" value="1"/>
</dbReference>
<keyword evidence="2" id="KW-0645">Protease</keyword>
<dbReference type="SUPFAM" id="SSF50494">
    <property type="entry name" value="Trypsin-like serine proteases"/>
    <property type="match status" value="1"/>
</dbReference>
<evidence type="ECO:0000256" key="1">
    <source>
        <dbReference type="SAM" id="MobiDB-lite"/>
    </source>
</evidence>
<dbReference type="Proteomes" id="UP000294929">
    <property type="component" value="Unassembled WGS sequence"/>
</dbReference>
<dbReference type="InterPro" id="IPR043504">
    <property type="entry name" value="Peptidase_S1_PA_chymotrypsin"/>
</dbReference>